<comment type="similarity">
    <text evidence="6">Belongs to the HepT RNase toxin family.</text>
</comment>
<evidence type="ECO:0000256" key="6">
    <source>
        <dbReference type="ARBA" id="ARBA00024207"/>
    </source>
</evidence>
<name>A0A650EQ59_9FIRM</name>
<keyword evidence="1" id="KW-0597">Phosphoprotein</keyword>
<dbReference type="GO" id="GO:0000166">
    <property type="term" value="F:nucleotide binding"/>
    <property type="evidence" value="ECO:0007669"/>
    <property type="project" value="UniProtKB-KW"/>
</dbReference>
<keyword evidence="4" id="KW-0547">Nucleotide-binding</keyword>
<organism evidence="7">
    <name type="scientific">uncultured Bacillota bacterium</name>
    <dbReference type="NCBI Taxonomy" id="344338"/>
    <lineage>
        <taxon>Bacteria</taxon>
        <taxon>Bacillati</taxon>
        <taxon>Bacillota</taxon>
        <taxon>environmental samples</taxon>
    </lineage>
</organism>
<keyword evidence="2" id="KW-1277">Toxin-antitoxin system</keyword>
<evidence type="ECO:0000256" key="5">
    <source>
        <dbReference type="ARBA" id="ARBA00022801"/>
    </source>
</evidence>
<dbReference type="PANTHER" id="PTHR34139:SF1">
    <property type="entry name" value="RNASE MJ1380-RELATED"/>
    <property type="match status" value="1"/>
</dbReference>
<gene>
    <name evidence="7" type="ORF">Firmicute1046_1500</name>
</gene>
<evidence type="ECO:0000256" key="3">
    <source>
        <dbReference type="ARBA" id="ARBA00022722"/>
    </source>
</evidence>
<dbReference type="AlphaFoldDB" id="A0A650EQ59"/>
<protein>
    <submittedName>
        <fullName evidence="7">Antitoxin</fullName>
    </submittedName>
</protein>
<sequence>MKDKIIVEKILKYISKIIKYTQNTDYDSFMNDSILIEACVFNLSQIGELANKIDTEFEKSHSDIPWRVMYGLRNKIVHDYEGVNFVLIWDIIKNDLPDLNSQLEELYKQI</sequence>
<dbReference type="EMBL" id="MN577573">
    <property type="protein sequence ID" value="QGT51074.1"/>
    <property type="molecule type" value="Genomic_DNA"/>
</dbReference>
<evidence type="ECO:0000256" key="2">
    <source>
        <dbReference type="ARBA" id="ARBA00022649"/>
    </source>
</evidence>
<evidence type="ECO:0000313" key="7">
    <source>
        <dbReference type="EMBL" id="QGT51074.1"/>
    </source>
</evidence>
<dbReference type="Pfam" id="PF01934">
    <property type="entry name" value="HepT-like"/>
    <property type="match status" value="1"/>
</dbReference>
<proteinExistence type="inferred from homology"/>
<dbReference type="InterPro" id="IPR037038">
    <property type="entry name" value="HepT-like_sf"/>
</dbReference>
<dbReference type="Gene3D" id="1.20.120.580">
    <property type="entry name" value="bsu32300-like"/>
    <property type="match status" value="1"/>
</dbReference>
<dbReference type="InterPro" id="IPR051813">
    <property type="entry name" value="HepT_RNase_toxin"/>
</dbReference>
<reference evidence="7" key="1">
    <citation type="journal article" date="2020" name="J. ISSAAS">
        <title>Lactobacilli and other gastrointestinal microbiota of Peromyscus leucopus, reservoir host for agents of Lyme disease and other zoonoses in North America.</title>
        <authorList>
            <person name="Milovic A."/>
            <person name="Bassam K."/>
            <person name="Shao H."/>
            <person name="Chatzistamou I."/>
            <person name="Tufts D.M."/>
            <person name="Diuk-Wasser M."/>
            <person name="Barbour A.G."/>
        </authorList>
    </citation>
    <scope>NUCLEOTIDE SEQUENCE</scope>
    <source>
        <strain evidence="7">LL40</strain>
    </source>
</reference>
<dbReference type="GO" id="GO:0110001">
    <property type="term" value="C:toxin-antitoxin complex"/>
    <property type="evidence" value="ECO:0007669"/>
    <property type="project" value="InterPro"/>
</dbReference>
<evidence type="ECO:0000256" key="1">
    <source>
        <dbReference type="ARBA" id="ARBA00022553"/>
    </source>
</evidence>
<dbReference type="InterPro" id="IPR008201">
    <property type="entry name" value="HepT-like"/>
</dbReference>
<evidence type="ECO:0000256" key="4">
    <source>
        <dbReference type="ARBA" id="ARBA00022741"/>
    </source>
</evidence>
<dbReference type="GO" id="GO:0004540">
    <property type="term" value="F:RNA nuclease activity"/>
    <property type="evidence" value="ECO:0007669"/>
    <property type="project" value="InterPro"/>
</dbReference>
<keyword evidence="3" id="KW-0540">Nuclease</keyword>
<dbReference type="PANTHER" id="PTHR34139">
    <property type="entry name" value="UPF0331 PROTEIN MJ0127"/>
    <property type="match status" value="1"/>
</dbReference>
<dbReference type="GO" id="GO:0016787">
    <property type="term" value="F:hydrolase activity"/>
    <property type="evidence" value="ECO:0007669"/>
    <property type="project" value="UniProtKB-KW"/>
</dbReference>
<accession>A0A650EQ59</accession>
<keyword evidence="5" id="KW-0378">Hydrolase</keyword>